<dbReference type="EMBL" id="JBDKXB010000013">
    <property type="protein sequence ID" value="MEY6432926.1"/>
    <property type="molecule type" value="Genomic_DNA"/>
</dbReference>
<dbReference type="RefSeq" id="WP_369667312.1">
    <property type="nucleotide sequence ID" value="NZ_JBDKXB010000013.1"/>
</dbReference>
<comment type="caution">
    <text evidence="1">The sequence shown here is derived from an EMBL/GenBank/DDBJ whole genome shotgun (WGS) entry which is preliminary data.</text>
</comment>
<protein>
    <submittedName>
        <fullName evidence="1">Uncharacterized protein</fullName>
    </submittedName>
</protein>
<evidence type="ECO:0000313" key="2">
    <source>
        <dbReference type="Proteomes" id="UP001564408"/>
    </source>
</evidence>
<evidence type="ECO:0000313" key="1">
    <source>
        <dbReference type="EMBL" id="MEY6432926.1"/>
    </source>
</evidence>
<name>A0ABV4BEG8_9GAMM</name>
<reference evidence="1 2" key="1">
    <citation type="submission" date="2024-05" db="EMBL/GenBank/DDBJ databases">
        <title>Genome Sequence and Characterization of the New Strain Purple Sulfur Bacterium of Genus Thioalkalicoccus.</title>
        <authorList>
            <person name="Bryantseva I.A."/>
            <person name="Kyndt J.A."/>
            <person name="Imhoff J.F."/>
        </authorList>
    </citation>
    <scope>NUCLEOTIDE SEQUENCE [LARGE SCALE GENOMIC DNA]</scope>
    <source>
        <strain evidence="1 2">Um2</strain>
    </source>
</reference>
<accession>A0ABV4BEG8</accession>
<gene>
    <name evidence="1" type="ORF">ABC977_10960</name>
</gene>
<sequence length="77" mass="8857">MTSGSALLPKLNLVPQSRMHVQQRKRLFQQRIVVEINLSDREKIRRASPSVELAQAFRVKGLGCRGHGLISQWLRHE</sequence>
<keyword evidence="2" id="KW-1185">Reference proteome</keyword>
<dbReference type="Proteomes" id="UP001564408">
    <property type="component" value="Unassembled WGS sequence"/>
</dbReference>
<organism evidence="1 2">
    <name type="scientific">Thioalkalicoccus limnaeus</name>
    <dbReference type="NCBI Taxonomy" id="120681"/>
    <lineage>
        <taxon>Bacteria</taxon>
        <taxon>Pseudomonadati</taxon>
        <taxon>Pseudomonadota</taxon>
        <taxon>Gammaproteobacteria</taxon>
        <taxon>Chromatiales</taxon>
        <taxon>Chromatiaceae</taxon>
        <taxon>Thioalkalicoccus</taxon>
    </lineage>
</organism>
<proteinExistence type="predicted"/>